<accession>A0ABV9SAP9</accession>
<keyword evidence="5" id="KW-1185">Reference proteome</keyword>
<dbReference type="InterPro" id="IPR005561">
    <property type="entry name" value="ANTAR"/>
</dbReference>
<dbReference type="InterPro" id="IPR029016">
    <property type="entry name" value="GAF-like_dom_sf"/>
</dbReference>
<dbReference type="PIRSF" id="PIRSF036625">
    <property type="entry name" value="GAF_ANTAR"/>
    <property type="match status" value="1"/>
</dbReference>
<dbReference type="InterPro" id="IPR003018">
    <property type="entry name" value="GAF"/>
</dbReference>
<evidence type="ECO:0000256" key="2">
    <source>
        <dbReference type="ARBA" id="ARBA00023163"/>
    </source>
</evidence>
<dbReference type="Gene3D" id="3.30.450.40">
    <property type="match status" value="1"/>
</dbReference>
<dbReference type="PROSITE" id="PS50921">
    <property type="entry name" value="ANTAR"/>
    <property type="match status" value="1"/>
</dbReference>
<evidence type="ECO:0000256" key="1">
    <source>
        <dbReference type="ARBA" id="ARBA00023015"/>
    </source>
</evidence>
<evidence type="ECO:0000313" key="5">
    <source>
        <dbReference type="Proteomes" id="UP001595859"/>
    </source>
</evidence>
<dbReference type="Pfam" id="PF13185">
    <property type="entry name" value="GAF_2"/>
    <property type="match status" value="1"/>
</dbReference>
<dbReference type="SMART" id="SM01012">
    <property type="entry name" value="ANTAR"/>
    <property type="match status" value="1"/>
</dbReference>
<dbReference type="Proteomes" id="UP001595859">
    <property type="component" value="Unassembled WGS sequence"/>
</dbReference>
<name>A0ABV9SAP9_9PSEU</name>
<evidence type="ECO:0000313" key="4">
    <source>
        <dbReference type="EMBL" id="MFC4857793.1"/>
    </source>
</evidence>
<dbReference type="InterPro" id="IPR012074">
    <property type="entry name" value="GAF_ANTAR"/>
</dbReference>
<dbReference type="RefSeq" id="WP_378059815.1">
    <property type="nucleotide sequence ID" value="NZ_JBHSIS010000020.1"/>
</dbReference>
<comment type="caution">
    <text evidence="4">The sequence shown here is derived from an EMBL/GenBank/DDBJ whole genome shotgun (WGS) entry which is preliminary data.</text>
</comment>
<gene>
    <name evidence="4" type="ORF">ACFPCV_30200</name>
</gene>
<reference evidence="5" key="1">
    <citation type="journal article" date="2019" name="Int. J. Syst. Evol. Microbiol.">
        <title>The Global Catalogue of Microorganisms (GCM) 10K type strain sequencing project: providing services to taxonomists for standard genome sequencing and annotation.</title>
        <authorList>
            <consortium name="The Broad Institute Genomics Platform"/>
            <consortium name="The Broad Institute Genome Sequencing Center for Infectious Disease"/>
            <person name="Wu L."/>
            <person name="Ma J."/>
        </authorList>
    </citation>
    <scope>NUCLEOTIDE SEQUENCE [LARGE SCALE GENOMIC DNA]</scope>
    <source>
        <strain evidence="5">ZS-22-S1</strain>
    </source>
</reference>
<feature type="domain" description="ANTAR" evidence="3">
    <location>
        <begin position="193"/>
        <end position="255"/>
    </location>
</feature>
<dbReference type="SMART" id="SM00065">
    <property type="entry name" value="GAF"/>
    <property type="match status" value="1"/>
</dbReference>
<dbReference type="EMBL" id="JBHSIS010000020">
    <property type="protein sequence ID" value="MFC4857793.1"/>
    <property type="molecule type" value="Genomic_DNA"/>
</dbReference>
<protein>
    <submittedName>
        <fullName evidence="4">GAF and ANTAR domain-containing protein</fullName>
    </submittedName>
</protein>
<sequence>MAREPRQTPSLADVVGEAGADAGGQAALREYRVARAFVGLADTIVDEFDLTEFLHLLADHCVDLLDVDAAGVLLVDQRGGVRMAAASSEKAELLELFAVDTDGGPCVECVRTGKAVFSADLAADANRWPRYAAAADACGFAATHALPMRLRREVIGALSLLNTGPDSLPPMATQLGQALADVATIGILQQRAIDHAEVLTEQLQAALNSRVIIEQAKGMLAAHSGTLTPEQAFSALRRYTRDHHRRLSDMAREVIEGTADADAILTEHTE</sequence>
<keyword evidence="2" id="KW-0804">Transcription</keyword>
<keyword evidence="1" id="KW-0805">Transcription regulation</keyword>
<proteinExistence type="predicted"/>
<organism evidence="4 5">
    <name type="scientific">Actinophytocola glycyrrhizae</name>
    <dbReference type="NCBI Taxonomy" id="2044873"/>
    <lineage>
        <taxon>Bacteria</taxon>
        <taxon>Bacillati</taxon>
        <taxon>Actinomycetota</taxon>
        <taxon>Actinomycetes</taxon>
        <taxon>Pseudonocardiales</taxon>
        <taxon>Pseudonocardiaceae</taxon>
    </lineage>
</organism>
<dbReference type="Gene3D" id="1.10.10.10">
    <property type="entry name" value="Winged helix-like DNA-binding domain superfamily/Winged helix DNA-binding domain"/>
    <property type="match status" value="1"/>
</dbReference>
<evidence type="ECO:0000259" key="3">
    <source>
        <dbReference type="PROSITE" id="PS50921"/>
    </source>
</evidence>
<dbReference type="Pfam" id="PF03861">
    <property type="entry name" value="ANTAR"/>
    <property type="match status" value="1"/>
</dbReference>
<dbReference type="SUPFAM" id="SSF55781">
    <property type="entry name" value="GAF domain-like"/>
    <property type="match status" value="1"/>
</dbReference>
<dbReference type="InterPro" id="IPR036388">
    <property type="entry name" value="WH-like_DNA-bd_sf"/>
</dbReference>